<evidence type="ECO:0000313" key="2">
    <source>
        <dbReference type="EMBL" id="KIM60082.1"/>
    </source>
</evidence>
<reference evidence="3" key="2">
    <citation type="submission" date="2015-01" db="EMBL/GenBank/DDBJ databases">
        <title>Evolutionary Origins and Diversification of the Mycorrhizal Mutualists.</title>
        <authorList>
            <consortium name="DOE Joint Genome Institute"/>
            <consortium name="Mycorrhizal Genomics Consortium"/>
            <person name="Kohler A."/>
            <person name="Kuo A."/>
            <person name="Nagy L.G."/>
            <person name="Floudas D."/>
            <person name="Copeland A."/>
            <person name="Barry K.W."/>
            <person name="Cichocki N."/>
            <person name="Veneault-Fourrey C."/>
            <person name="LaButti K."/>
            <person name="Lindquist E.A."/>
            <person name="Lipzen A."/>
            <person name="Lundell T."/>
            <person name="Morin E."/>
            <person name="Murat C."/>
            <person name="Riley R."/>
            <person name="Ohm R."/>
            <person name="Sun H."/>
            <person name="Tunlid A."/>
            <person name="Henrissat B."/>
            <person name="Grigoriev I.V."/>
            <person name="Hibbett D.S."/>
            <person name="Martin F."/>
        </authorList>
    </citation>
    <scope>NUCLEOTIDE SEQUENCE [LARGE SCALE GENOMIC DNA]</scope>
    <source>
        <strain evidence="3">Foug A</strain>
    </source>
</reference>
<reference evidence="2 3" key="1">
    <citation type="submission" date="2014-04" db="EMBL/GenBank/DDBJ databases">
        <authorList>
            <consortium name="DOE Joint Genome Institute"/>
            <person name="Kuo A."/>
            <person name="Kohler A."/>
            <person name="Nagy L.G."/>
            <person name="Floudas D."/>
            <person name="Copeland A."/>
            <person name="Barry K.W."/>
            <person name="Cichocki N."/>
            <person name="Veneault-Fourrey C."/>
            <person name="LaButti K."/>
            <person name="Lindquist E.A."/>
            <person name="Lipzen A."/>
            <person name="Lundell T."/>
            <person name="Morin E."/>
            <person name="Murat C."/>
            <person name="Sun H."/>
            <person name="Tunlid A."/>
            <person name="Henrissat B."/>
            <person name="Grigoriev I.V."/>
            <person name="Hibbett D.S."/>
            <person name="Martin F."/>
            <person name="Nordberg H.P."/>
            <person name="Cantor M.N."/>
            <person name="Hua S.X."/>
        </authorList>
    </citation>
    <scope>NUCLEOTIDE SEQUENCE [LARGE SCALE GENOMIC DNA]</scope>
    <source>
        <strain evidence="2 3">Foug A</strain>
    </source>
</reference>
<keyword evidence="3" id="KW-1185">Reference proteome</keyword>
<sequence>MESSRSAGSRPRCQRTSQDRISQLNDSSEVSWGIVSQSASSCRTSPSEEDGLPVIVNLRMLFMAGKSGTMNGTRSQCRANTVGPTCIKSLNQPTILF</sequence>
<accession>A0A0C3A5U8</accession>
<dbReference type="AlphaFoldDB" id="A0A0C3A5U8"/>
<gene>
    <name evidence="2" type="ORF">SCLCIDRAFT_1217107</name>
</gene>
<feature type="region of interest" description="Disordered" evidence="1">
    <location>
        <begin position="1"/>
        <end position="27"/>
    </location>
</feature>
<dbReference type="HOGENOM" id="CLU_2347957_0_0_1"/>
<dbReference type="Proteomes" id="UP000053989">
    <property type="component" value="Unassembled WGS sequence"/>
</dbReference>
<protein>
    <submittedName>
        <fullName evidence="2">Uncharacterized protein</fullName>
    </submittedName>
</protein>
<organism evidence="2 3">
    <name type="scientific">Scleroderma citrinum Foug A</name>
    <dbReference type="NCBI Taxonomy" id="1036808"/>
    <lineage>
        <taxon>Eukaryota</taxon>
        <taxon>Fungi</taxon>
        <taxon>Dikarya</taxon>
        <taxon>Basidiomycota</taxon>
        <taxon>Agaricomycotina</taxon>
        <taxon>Agaricomycetes</taxon>
        <taxon>Agaricomycetidae</taxon>
        <taxon>Boletales</taxon>
        <taxon>Sclerodermatineae</taxon>
        <taxon>Sclerodermataceae</taxon>
        <taxon>Scleroderma</taxon>
    </lineage>
</organism>
<name>A0A0C3A5U8_9AGAM</name>
<feature type="compositionally biased region" description="Polar residues" evidence="1">
    <location>
        <begin position="14"/>
        <end position="27"/>
    </location>
</feature>
<dbReference type="InParanoid" id="A0A0C3A5U8"/>
<evidence type="ECO:0000313" key="3">
    <source>
        <dbReference type="Proteomes" id="UP000053989"/>
    </source>
</evidence>
<evidence type="ECO:0000256" key="1">
    <source>
        <dbReference type="SAM" id="MobiDB-lite"/>
    </source>
</evidence>
<proteinExistence type="predicted"/>
<dbReference type="EMBL" id="KN822066">
    <property type="protein sequence ID" value="KIM60082.1"/>
    <property type="molecule type" value="Genomic_DNA"/>
</dbReference>